<proteinExistence type="predicted"/>
<accession>A0A4D4JJ19</accession>
<dbReference type="EMBL" id="BJFL01000065">
    <property type="protein sequence ID" value="GDY33897.1"/>
    <property type="molecule type" value="Genomic_DNA"/>
</dbReference>
<evidence type="ECO:0000256" key="1">
    <source>
        <dbReference type="SAM" id="MobiDB-lite"/>
    </source>
</evidence>
<organism evidence="2 3">
    <name type="scientific">Gandjariella thermophila</name>
    <dbReference type="NCBI Taxonomy" id="1931992"/>
    <lineage>
        <taxon>Bacteria</taxon>
        <taxon>Bacillati</taxon>
        <taxon>Actinomycetota</taxon>
        <taxon>Actinomycetes</taxon>
        <taxon>Pseudonocardiales</taxon>
        <taxon>Pseudonocardiaceae</taxon>
        <taxon>Gandjariella</taxon>
    </lineage>
</organism>
<dbReference type="Proteomes" id="UP000298860">
    <property type="component" value="Unassembled WGS sequence"/>
</dbReference>
<sequence length="221" mass="21943">MAASKQGRANSAADGVAAAVPAVERVHAALTRQRGQTVAEIAAALGLGRSTVGKALVALESAGRAERSRGDRLGARRAPDSWRPAEPACPPEPHRAAATASTATAASGVGEATLSAAGATAPGPIAPVSSGAETVVGVPTDADRAVGAGSGRLGRGALRSLVAEFLAAHVGEEFTASRIGRRLGRSAGAVANALAVLAGEETSPLTRVGDGPRRYTHREPA</sequence>
<comment type="caution">
    <text evidence="2">The sequence shown here is derived from an EMBL/GenBank/DDBJ whole genome shotgun (WGS) entry which is preliminary data.</text>
</comment>
<evidence type="ECO:0000313" key="2">
    <source>
        <dbReference type="EMBL" id="GDY33897.1"/>
    </source>
</evidence>
<feature type="compositionally biased region" description="Basic and acidic residues" evidence="1">
    <location>
        <begin position="63"/>
        <end position="80"/>
    </location>
</feature>
<dbReference type="AlphaFoldDB" id="A0A4D4JJ19"/>
<name>A0A4D4JJ19_9PSEU</name>
<dbReference type="InterPro" id="IPR036390">
    <property type="entry name" value="WH_DNA-bd_sf"/>
</dbReference>
<keyword evidence="3" id="KW-1185">Reference proteome</keyword>
<gene>
    <name evidence="2" type="ORF">GTS_55300</name>
</gene>
<evidence type="ECO:0000313" key="3">
    <source>
        <dbReference type="Proteomes" id="UP000298860"/>
    </source>
</evidence>
<dbReference type="InterPro" id="IPR036388">
    <property type="entry name" value="WH-like_DNA-bd_sf"/>
</dbReference>
<protein>
    <submittedName>
        <fullName evidence="2">Uncharacterized protein</fullName>
    </submittedName>
</protein>
<reference evidence="3" key="1">
    <citation type="submission" date="2019-04" db="EMBL/GenBank/DDBJ databases">
        <title>Draft genome sequence of Pseudonocardiaceae bacterium SL3-2-4.</title>
        <authorList>
            <person name="Ningsih F."/>
            <person name="Yokota A."/>
            <person name="Sakai Y."/>
            <person name="Nanatani K."/>
            <person name="Yabe S."/>
            <person name="Oetari A."/>
            <person name="Sjamsuridzal W."/>
        </authorList>
    </citation>
    <scope>NUCLEOTIDE SEQUENCE [LARGE SCALE GENOMIC DNA]</scope>
    <source>
        <strain evidence="3">SL3-2-4</strain>
    </source>
</reference>
<feature type="region of interest" description="Disordered" evidence="1">
    <location>
        <begin position="60"/>
        <end position="104"/>
    </location>
</feature>
<dbReference type="Gene3D" id="1.10.10.10">
    <property type="entry name" value="Winged helix-like DNA-binding domain superfamily/Winged helix DNA-binding domain"/>
    <property type="match status" value="1"/>
</dbReference>
<dbReference type="RefSeq" id="WP_137816808.1">
    <property type="nucleotide sequence ID" value="NZ_BJFL01000065.1"/>
</dbReference>
<dbReference type="OrthoDB" id="3483797at2"/>
<dbReference type="SUPFAM" id="SSF46785">
    <property type="entry name" value="Winged helix' DNA-binding domain"/>
    <property type="match status" value="1"/>
</dbReference>